<comment type="function">
    <text evidence="1">Component of the MICOS complex, a large protein complex of the mitochondrial inner membrane that plays crucial roles in the maintenance of crista junctions, inner membrane architecture, and formation of contact sites to the outer membrane.</text>
</comment>
<evidence type="ECO:0000256" key="5">
    <source>
        <dbReference type="ARBA" id="ARBA00022792"/>
    </source>
</evidence>
<keyword evidence="7" id="KW-0496">Mitochondrion</keyword>
<evidence type="ECO:0000256" key="7">
    <source>
        <dbReference type="ARBA" id="ARBA00023128"/>
    </source>
</evidence>
<protein>
    <submittedName>
        <fullName evidence="11">Uncharacterized protein</fullName>
    </submittedName>
</protein>
<comment type="subcellular location">
    <subcellularLocation>
        <location evidence="2">Mitochondrion inner membrane</location>
    </subcellularLocation>
</comment>
<comment type="caution">
    <text evidence="11">The sequence shown here is derived from an EMBL/GenBank/DDBJ whole genome shotgun (WGS) entry which is preliminary data.</text>
</comment>
<proteinExistence type="inferred from homology"/>
<keyword evidence="12" id="KW-1185">Reference proteome</keyword>
<dbReference type="Pfam" id="PF04418">
    <property type="entry name" value="DUF543"/>
    <property type="match status" value="1"/>
</dbReference>
<dbReference type="Proteomes" id="UP001295423">
    <property type="component" value="Unassembled WGS sequence"/>
</dbReference>
<sequence>MSESQEATNTPMPSSADAVSVKMQEGFQEVAVRATVGLVLGGMAGVVLSRGGGSSMRKVLAGFGAGAGGGSAWTKCSISIDELVSSATK</sequence>
<feature type="transmembrane region" description="Helical" evidence="10">
    <location>
        <begin position="30"/>
        <end position="48"/>
    </location>
</feature>
<keyword evidence="4 10" id="KW-0812">Transmembrane</keyword>
<evidence type="ECO:0000256" key="9">
    <source>
        <dbReference type="SAM" id="MobiDB-lite"/>
    </source>
</evidence>
<dbReference type="EMBL" id="CAKOGP040002491">
    <property type="protein sequence ID" value="CAJ1970280.1"/>
    <property type="molecule type" value="Genomic_DNA"/>
</dbReference>
<evidence type="ECO:0000256" key="8">
    <source>
        <dbReference type="ARBA" id="ARBA00023136"/>
    </source>
</evidence>
<evidence type="ECO:0000313" key="11">
    <source>
        <dbReference type="EMBL" id="CAJ1970280.1"/>
    </source>
</evidence>
<dbReference type="InterPro" id="IPR007512">
    <property type="entry name" value="Mic10"/>
</dbReference>
<evidence type="ECO:0000313" key="12">
    <source>
        <dbReference type="Proteomes" id="UP001295423"/>
    </source>
</evidence>
<comment type="similarity">
    <text evidence="3">Belongs to the MICOS complex subunit Mic10 family.</text>
</comment>
<evidence type="ECO:0000256" key="6">
    <source>
        <dbReference type="ARBA" id="ARBA00022989"/>
    </source>
</evidence>
<keyword evidence="5" id="KW-0999">Mitochondrion inner membrane</keyword>
<evidence type="ECO:0000256" key="2">
    <source>
        <dbReference type="ARBA" id="ARBA00004273"/>
    </source>
</evidence>
<dbReference type="GO" id="GO:0061617">
    <property type="term" value="C:MICOS complex"/>
    <property type="evidence" value="ECO:0007669"/>
    <property type="project" value="InterPro"/>
</dbReference>
<feature type="compositionally biased region" description="Polar residues" evidence="9">
    <location>
        <begin position="1"/>
        <end position="13"/>
    </location>
</feature>
<dbReference type="AlphaFoldDB" id="A0AAD2GEB9"/>
<name>A0AAD2GEB9_9STRA</name>
<organism evidence="11 12">
    <name type="scientific">Cylindrotheca closterium</name>
    <dbReference type="NCBI Taxonomy" id="2856"/>
    <lineage>
        <taxon>Eukaryota</taxon>
        <taxon>Sar</taxon>
        <taxon>Stramenopiles</taxon>
        <taxon>Ochrophyta</taxon>
        <taxon>Bacillariophyta</taxon>
        <taxon>Bacillariophyceae</taxon>
        <taxon>Bacillariophycidae</taxon>
        <taxon>Bacillariales</taxon>
        <taxon>Bacillariaceae</taxon>
        <taxon>Cylindrotheca</taxon>
    </lineage>
</organism>
<evidence type="ECO:0000256" key="3">
    <source>
        <dbReference type="ARBA" id="ARBA00006792"/>
    </source>
</evidence>
<evidence type="ECO:0000256" key="4">
    <source>
        <dbReference type="ARBA" id="ARBA00022692"/>
    </source>
</evidence>
<evidence type="ECO:0000256" key="10">
    <source>
        <dbReference type="SAM" id="Phobius"/>
    </source>
</evidence>
<gene>
    <name evidence="11" type="ORF">CYCCA115_LOCUS24300</name>
</gene>
<feature type="region of interest" description="Disordered" evidence="9">
    <location>
        <begin position="1"/>
        <end position="20"/>
    </location>
</feature>
<keyword evidence="8 10" id="KW-0472">Membrane</keyword>
<evidence type="ECO:0000256" key="1">
    <source>
        <dbReference type="ARBA" id="ARBA00002689"/>
    </source>
</evidence>
<reference evidence="11" key="1">
    <citation type="submission" date="2023-08" db="EMBL/GenBank/DDBJ databases">
        <authorList>
            <person name="Audoor S."/>
            <person name="Bilcke G."/>
        </authorList>
    </citation>
    <scope>NUCLEOTIDE SEQUENCE</scope>
</reference>
<keyword evidence="6 10" id="KW-1133">Transmembrane helix</keyword>
<accession>A0AAD2GEB9</accession>